<feature type="region of interest" description="Disordered" evidence="2">
    <location>
        <begin position="424"/>
        <end position="459"/>
    </location>
</feature>
<name>A0A286UWT8_9AGAM</name>
<dbReference type="Proteomes" id="UP000217199">
    <property type="component" value="Unassembled WGS sequence"/>
</dbReference>
<organism evidence="3 4">
    <name type="scientific">Pyrrhoderma noxium</name>
    <dbReference type="NCBI Taxonomy" id="2282107"/>
    <lineage>
        <taxon>Eukaryota</taxon>
        <taxon>Fungi</taxon>
        <taxon>Dikarya</taxon>
        <taxon>Basidiomycota</taxon>
        <taxon>Agaricomycotina</taxon>
        <taxon>Agaricomycetes</taxon>
        <taxon>Hymenochaetales</taxon>
        <taxon>Hymenochaetaceae</taxon>
        <taxon>Pyrrhoderma</taxon>
    </lineage>
</organism>
<comment type="caution">
    <text evidence="3">The sequence shown here is derived from an EMBL/GenBank/DDBJ whole genome shotgun (WGS) entry which is preliminary data.</text>
</comment>
<dbReference type="GO" id="GO:0005774">
    <property type="term" value="C:vacuolar membrane"/>
    <property type="evidence" value="ECO:0007669"/>
    <property type="project" value="TreeGrafter"/>
</dbReference>
<proteinExistence type="inferred from homology"/>
<gene>
    <name evidence="3" type="ORF">PNOK_0105000</name>
</gene>
<evidence type="ECO:0000256" key="1">
    <source>
        <dbReference type="ARBA" id="ARBA00008433"/>
    </source>
</evidence>
<keyword evidence="4" id="KW-1185">Reference proteome</keyword>
<dbReference type="EMBL" id="NBII01000001">
    <property type="protein sequence ID" value="PAV23982.1"/>
    <property type="molecule type" value="Genomic_DNA"/>
</dbReference>
<dbReference type="GO" id="GO:1904262">
    <property type="term" value="P:negative regulation of TORC1 signaling"/>
    <property type="evidence" value="ECO:0007669"/>
    <property type="project" value="TreeGrafter"/>
</dbReference>
<feature type="compositionally biased region" description="Polar residues" evidence="2">
    <location>
        <begin position="87"/>
        <end position="96"/>
    </location>
</feature>
<evidence type="ECO:0000313" key="3">
    <source>
        <dbReference type="EMBL" id="PAV23982.1"/>
    </source>
</evidence>
<sequence>MASDGNSFLPTILSVFYAVFHDKGGTNIVYQVPEGLISTSASQVLGTNLSASTSGLRPSESDAQTLSSVSSTGRDSRNGGGEDSVNHSRASSVSRYSHLANSRETIGSSVNRGLASNRHLFKFEDISRYVIPSRALCGRLVTCSTKKHQILGFPVELENSKRYERNFFRYNICFVFERTADLSCYEPIVRKIGRVLTTCEEESSFLTSPDTSHKIHAILEQLYEDLNSYSETSIPIDQFNSIELKIFPFYPNPPEVHDWDVPVALINLKKRIEANWDLTMAKICTHIDGTNHVSRIAYLADCDLDLTRKAVRHLLFYQVIMMIDIFQFSNMYTLCRSISWLADEAHVRDECGPYVTKPDHDISEWPDLLHLYSRLKPGLTVFEWMHEYDTNKHGIDPRRFVSFGVIKGFLRRVHRWPVFLPSPGQEKERRPSITLPRKRGKSLSLMSPPSVISPTGSGVTSPPVLTETLVFFPRNFASTTPPGAPTMFSGAGLRRHGSQSQRDRDRDRDKEREERERTGGERERERTVSVPKRRASMAKVDGGNATTSGVGVGVMSNNTNSNVIQAVQVSPRTQRYRSRRGSYVSPVGGTGVGVGVGVVGGSTGVGILTHSAGGNLSTDFSGMYISGGGGGMGGVTSAMSTTSETIAIPNASNLSNPSRPRLSRSPSSHNVILPGMQPGGAGVVVPAELKDLLDGTRHTDELGVRFEVGWPSLEKYLVAIGGGKGEGDFGKIEIIYR</sequence>
<dbReference type="GO" id="GO:1990130">
    <property type="term" value="C:GATOR1 complex"/>
    <property type="evidence" value="ECO:0007669"/>
    <property type="project" value="TreeGrafter"/>
</dbReference>
<protein>
    <submittedName>
        <fullName evidence="3">Nitrogen permease regulator 2</fullName>
    </submittedName>
</protein>
<dbReference type="Pfam" id="PF06218">
    <property type="entry name" value="NPR2"/>
    <property type="match status" value="2"/>
</dbReference>
<dbReference type="InterPro" id="IPR009348">
    <property type="entry name" value="NPR2-like"/>
</dbReference>
<reference evidence="3 4" key="1">
    <citation type="journal article" date="2017" name="Mol. Ecol.">
        <title>Comparative and population genomic landscape of Phellinus noxius: A hypervariable fungus causing root rot in trees.</title>
        <authorList>
            <person name="Chung C.L."/>
            <person name="Lee T.J."/>
            <person name="Akiba M."/>
            <person name="Lee H.H."/>
            <person name="Kuo T.H."/>
            <person name="Liu D."/>
            <person name="Ke H.M."/>
            <person name="Yokoi T."/>
            <person name="Roa M.B."/>
            <person name="Lu M.J."/>
            <person name="Chang Y.Y."/>
            <person name="Ann P.J."/>
            <person name="Tsai J.N."/>
            <person name="Chen C.Y."/>
            <person name="Tzean S.S."/>
            <person name="Ota Y."/>
            <person name="Hattori T."/>
            <person name="Sahashi N."/>
            <person name="Liou R.F."/>
            <person name="Kikuchi T."/>
            <person name="Tsai I.J."/>
        </authorList>
    </citation>
    <scope>NUCLEOTIDE SEQUENCE [LARGE SCALE GENOMIC DNA]</scope>
    <source>
        <strain evidence="3 4">FFPRI411160</strain>
    </source>
</reference>
<feature type="region of interest" description="Disordered" evidence="2">
    <location>
        <begin position="50"/>
        <end position="96"/>
    </location>
</feature>
<dbReference type="AlphaFoldDB" id="A0A286UWT8"/>
<dbReference type="GO" id="GO:0005096">
    <property type="term" value="F:GTPase activator activity"/>
    <property type="evidence" value="ECO:0007669"/>
    <property type="project" value="TreeGrafter"/>
</dbReference>
<dbReference type="InParanoid" id="A0A286UWT8"/>
<dbReference type="PANTHER" id="PTHR12991">
    <property type="entry name" value="NITROGEN PERMEASE REGULATOR 2/TUMOR SUPPRESSOR CANDIDATE 4"/>
    <property type="match status" value="1"/>
</dbReference>
<dbReference type="PANTHER" id="PTHR12991:SF10">
    <property type="entry name" value="GATOR COMPLEX PROTEIN NPRL2"/>
    <property type="match status" value="1"/>
</dbReference>
<feature type="compositionally biased region" description="Polar residues" evidence="2">
    <location>
        <begin position="444"/>
        <end position="459"/>
    </location>
</feature>
<feature type="compositionally biased region" description="Polar residues" evidence="2">
    <location>
        <begin position="50"/>
        <end position="73"/>
    </location>
</feature>
<comment type="similarity">
    <text evidence="1">Belongs to the NPR2 family.</text>
</comment>
<feature type="region of interest" description="Disordered" evidence="2">
    <location>
        <begin position="476"/>
        <end position="544"/>
    </location>
</feature>
<dbReference type="OrthoDB" id="338854at2759"/>
<evidence type="ECO:0000256" key="2">
    <source>
        <dbReference type="SAM" id="MobiDB-lite"/>
    </source>
</evidence>
<dbReference type="GO" id="GO:0010508">
    <property type="term" value="P:positive regulation of autophagy"/>
    <property type="evidence" value="ECO:0007669"/>
    <property type="project" value="TreeGrafter"/>
</dbReference>
<evidence type="ECO:0000313" key="4">
    <source>
        <dbReference type="Proteomes" id="UP000217199"/>
    </source>
</evidence>
<dbReference type="STRING" id="2282107.A0A286UWT8"/>
<feature type="compositionally biased region" description="Basic and acidic residues" evidence="2">
    <location>
        <begin position="501"/>
        <end position="527"/>
    </location>
</feature>
<accession>A0A286UWT8</accession>